<comment type="subcellular location">
    <subcellularLocation>
        <location evidence="6">Cytoplasm</location>
    </subcellularLocation>
    <text evidence="6">May associate with membranes.</text>
</comment>
<keyword evidence="2 8" id="KW-0479">Metal-binding</keyword>
<dbReference type="NCBIfam" id="TIGR03156">
    <property type="entry name" value="GTP_HflX"/>
    <property type="match status" value="1"/>
</dbReference>
<comment type="subunit">
    <text evidence="6">Monomer. Associates with the 50S ribosomal subunit.</text>
</comment>
<dbReference type="FunFam" id="3.40.50.11060:FF:000001">
    <property type="entry name" value="GTPase HflX"/>
    <property type="match status" value="1"/>
</dbReference>
<gene>
    <name evidence="6" type="primary">hflX</name>
    <name evidence="10" type="ORF">FM115_10035</name>
</gene>
<dbReference type="SUPFAM" id="SSF52540">
    <property type="entry name" value="P-loop containing nucleoside triphosphate hydrolases"/>
    <property type="match status" value="1"/>
</dbReference>
<dbReference type="Proteomes" id="UP000195611">
    <property type="component" value="Unassembled WGS sequence"/>
</dbReference>
<dbReference type="GO" id="GO:0005737">
    <property type="term" value="C:cytoplasm"/>
    <property type="evidence" value="ECO:0007669"/>
    <property type="project" value="UniProtKB-SubCell"/>
</dbReference>
<dbReference type="InterPro" id="IPR042108">
    <property type="entry name" value="GTPase_HflX_N_sf"/>
</dbReference>
<dbReference type="InterPro" id="IPR025121">
    <property type="entry name" value="GTPase_HflX_N"/>
</dbReference>
<dbReference type="Gene3D" id="6.10.250.2860">
    <property type="match status" value="1"/>
</dbReference>
<organism evidence="10 11">
    <name type="scientific">Marinilactibacillus psychrotolerans 42ea</name>
    <dbReference type="NCBI Taxonomy" id="1255609"/>
    <lineage>
        <taxon>Bacteria</taxon>
        <taxon>Bacillati</taxon>
        <taxon>Bacillota</taxon>
        <taxon>Bacilli</taxon>
        <taxon>Lactobacillales</taxon>
        <taxon>Carnobacteriaceae</taxon>
        <taxon>Marinilactibacillus</taxon>
    </lineage>
</organism>
<dbReference type="InterPro" id="IPR032305">
    <property type="entry name" value="GTP-bd_M"/>
</dbReference>
<dbReference type="InterPro" id="IPR027417">
    <property type="entry name" value="P-loop_NTPase"/>
</dbReference>
<evidence type="ECO:0000313" key="10">
    <source>
        <dbReference type="EMBL" id="SJN43431.1"/>
    </source>
</evidence>
<evidence type="ECO:0000259" key="9">
    <source>
        <dbReference type="PROSITE" id="PS51705"/>
    </source>
</evidence>
<dbReference type="PROSITE" id="PS51705">
    <property type="entry name" value="G_HFLX"/>
    <property type="match status" value="1"/>
</dbReference>
<dbReference type="Gene3D" id="3.40.50.11060">
    <property type="entry name" value="GTPase HflX, N-terminal domain"/>
    <property type="match status" value="1"/>
</dbReference>
<dbReference type="EMBL" id="FUKW01000140">
    <property type="protein sequence ID" value="SJN43431.1"/>
    <property type="molecule type" value="Genomic_DNA"/>
</dbReference>
<dbReference type="InterPro" id="IPR016496">
    <property type="entry name" value="GTPase_HflX"/>
</dbReference>
<dbReference type="PRINTS" id="PR00326">
    <property type="entry name" value="GTP1OBG"/>
</dbReference>
<proteinExistence type="inferred from homology"/>
<dbReference type="InterPro" id="IPR030394">
    <property type="entry name" value="G_HFLX_dom"/>
</dbReference>
<evidence type="ECO:0000256" key="4">
    <source>
        <dbReference type="ARBA" id="ARBA00022842"/>
    </source>
</evidence>
<dbReference type="PANTHER" id="PTHR10229">
    <property type="entry name" value="GTP-BINDING PROTEIN HFLX"/>
    <property type="match status" value="1"/>
</dbReference>
<dbReference type="GO" id="GO:0043022">
    <property type="term" value="F:ribosome binding"/>
    <property type="evidence" value="ECO:0007669"/>
    <property type="project" value="TreeGrafter"/>
</dbReference>
<evidence type="ECO:0000256" key="2">
    <source>
        <dbReference type="ARBA" id="ARBA00022723"/>
    </source>
</evidence>
<accession>A0A1R4KGI6</accession>
<comment type="function">
    <text evidence="6">GTPase that associates with the 50S ribosomal subunit and may have a role during protein synthesis or ribosome biogenesis.</text>
</comment>
<reference evidence="10 11" key="1">
    <citation type="submission" date="2017-02" db="EMBL/GenBank/DDBJ databases">
        <authorList>
            <person name="Peterson S.W."/>
        </authorList>
    </citation>
    <scope>NUCLEOTIDE SEQUENCE [LARGE SCALE GENOMIC DNA]</scope>
    <source>
        <strain evidence="10 11">42ea</strain>
    </source>
</reference>
<sequence length="410" mass="46823">MLNEEHYEKVVVVGIQTTETDSQFRYSLEELKQLVENAGGKVVGELTQKRERQDAKTVVGKGKLNELKHLSEELDATTIVFNQELSPRNVRNIQEELEAKVIDRIQVILDIFALRAQSKEGRLQVQLAQLSYLLPRLAGQGVNMSRLGAGIGTRGPGETKLETDRRHIQKQMTDIRHELKKTEAHRERSREQRKQSNIFQIGLIGYTNAGKSTILNVTTETSALEKNQLFATLDPLTRQVELPSGLQATMTDTVGFIQDLPTQLIEAFQSTLEESRTVDLLLHVVDASEENIAGHEETVLELLKELNMDKIPRITVYNKKDLVKGNFQPSLYPNVVISARDESDVKRLFEAIEENIKEEMVPYTLEIESARGDLLIQLRNETIVERQLFDEEKQVYFVEGYARKNSRWNR</sequence>
<dbReference type="GO" id="GO:0046872">
    <property type="term" value="F:metal ion binding"/>
    <property type="evidence" value="ECO:0007669"/>
    <property type="project" value="UniProtKB-KW"/>
</dbReference>
<dbReference type="Gene3D" id="3.40.50.300">
    <property type="entry name" value="P-loop containing nucleotide triphosphate hydrolases"/>
    <property type="match status" value="1"/>
</dbReference>
<evidence type="ECO:0000256" key="7">
    <source>
        <dbReference type="PIRSR" id="PIRSR006809-1"/>
    </source>
</evidence>
<dbReference type="Pfam" id="PF13167">
    <property type="entry name" value="GTP-bdg_N"/>
    <property type="match status" value="1"/>
</dbReference>
<comment type="similarity">
    <text evidence="6">Belongs to the TRAFAC class OBG-HflX-like GTPase superfamily. HflX GTPase family.</text>
</comment>
<dbReference type="AlphaFoldDB" id="A0A1R4KGI6"/>
<dbReference type="Pfam" id="PF01926">
    <property type="entry name" value="MMR_HSR1"/>
    <property type="match status" value="1"/>
</dbReference>
<dbReference type="InterPro" id="IPR006073">
    <property type="entry name" value="GTP-bd"/>
</dbReference>
<feature type="binding site" evidence="7">
    <location>
        <begin position="230"/>
        <end position="234"/>
    </location>
    <ligand>
        <name>GTP</name>
        <dbReference type="ChEBI" id="CHEBI:37565"/>
    </ligand>
</feature>
<feature type="binding site" evidence="8">
    <location>
        <position position="232"/>
    </location>
    <ligand>
        <name>Mg(2+)</name>
        <dbReference type="ChEBI" id="CHEBI:18420"/>
    </ligand>
</feature>
<keyword evidence="5 6" id="KW-0342">GTP-binding</keyword>
<comment type="cofactor">
    <cofactor evidence="8">
        <name>Mg(2+)</name>
        <dbReference type="ChEBI" id="CHEBI:18420"/>
    </cofactor>
</comment>
<protein>
    <recommendedName>
        <fullName evidence="6">GTPase HflX</fullName>
    </recommendedName>
    <alternativeName>
        <fullName evidence="6">GTP-binding protein HflX</fullName>
    </alternativeName>
</protein>
<evidence type="ECO:0000256" key="6">
    <source>
        <dbReference type="HAMAP-Rule" id="MF_00900"/>
    </source>
</evidence>
<evidence type="ECO:0000256" key="1">
    <source>
        <dbReference type="ARBA" id="ARBA00022490"/>
    </source>
</evidence>
<feature type="binding site" evidence="7">
    <location>
        <begin position="205"/>
        <end position="212"/>
    </location>
    <ligand>
        <name>GTP</name>
        <dbReference type="ChEBI" id="CHEBI:37565"/>
    </ligand>
</feature>
<evidence type="ECO:0000313" key="11">
    <source>
        <dbReference type="Proteomes" id="UP000195611"/>
    </source>
</evidence>
<feature type="binding site" evidence="8">
    <location>
        <position position="212"/>
    </location>
    <ligand>
        <name>Mg(2+)</name>
        <dbReference type="ChEBI" id="CHEBI:18420"/>
    </ligand>
</feature>
<dbReference type="PANTHER" id="PTHR10229:SF0">
    <property type="entry name" value="GTP-BINDING PROTEIN 6-RELATED"/>
    <property type="match status" value="1"/>
</dbReference>
<keyword evidence="3 6" id="KW-0547">Nucleotide-binding</keyword>
<keyword evidence="1 6" id="KW-0963">Cytoplasm</keyword>
<dbReference type="GO" id="GO:0003924">
    <property type="term" value="F:GTPase activity"/>
    <property type="evidence" value="ECO:0007669"/>
    <property type="project" value="UniProtKB-UniRule"/>
</dbReference>
<feature type="binding site" evidence="7">
    <location>
        <begin position="252"/>
        <end position="255"/>
    </location>
    <ligand>
        <name>GTP</name>
        <dbReference type="ChEBI" id="CHEBI:37565"/>
    </ligand>
</feature>
<feature type="binding site" evidence="7">
    <location>
        <begin position="338"/>
        <end position="340"/>
    </location>
    <ligand>
        <name>GTP</name>
        <dbReference type="ChEBI" id="CHEBI:37565"/>
    </ligand>
</feature>
<evidence type="ECO:0000256" key="5">
    <source>
        <dbReference type="ARBA" id="ARBA00023134"/>
    </source>
</evidence>
<dbReference type="PIRSF" id="PIRSF006809">
    <property type="entry name" value="GTP-binding_hflX_prd"/>
    <property type="match status" value="1"/>
</dbReference>
<dbReference type="Pfam" id="PF16360">
    <property type="entry name" value="GTP-bdg_M"/>
    <property type="match status" value="1"/>
</dbReference>
<keyword evidence="4 8" id="KW-0460">Magnesium</keyword>
<dbReference type="HAMAP" id="MF_00900">
    <property type="entry name" value="GTPase_HflX"/>
    <property type="match status" value="1"/>
</dbReference>
<feature type="domain" description="Hflx-type G" evidence="9">
    <location>
        <begin position="199"/>
        <end position="360"/>
    </location>
</feature>
<evidence type="ECO:0000256" key="8">
    <source>
        <dbReference type="PIRSR" id="PIRSR006809-2"/>
    </source>
</evidence>
<dbReference type="RefSeq" id="WP_087059834.1">
    <property type="nucleotide sequence ID" value="NZ_FUKW01000140.1"/>
</dbReference>
<evidence type="ECO:0000256" key="3">
    <source>
        <dbReference type="ARBA" id="ARBA00022741"/>
    </source>
</evidence>
<feature type="binding site" evidence="7">
    <location>
        <begin position="318"/>
        <end position="321"/>
    </location>
    <ligand>
        <name>GTP</name>
        <dbReference type="ChEBI" id="CHEBI:37565"/>
    </ligand>
</feature>
<dbReference type="CDD" id="cd01878">
    <property type="entry name" value="HflX"/>
    <property type="match status" value="1"/>
</dbReference>
<dbReference type="GO" id="GO:0005525">
    <property type="term" value="F:GTP binding"/>
    <property type="evidence" value="ECO:0007669"/>
    <property type="project" value="UniProtKB-UniRule"/>
</dbReference>
<name>A0A1R4KGI6_9LACT</name>